<gene>
    <name evidence="7" type="ORF">HXK23_02110</name>
</gene>
<evidence type="ECO:0000259" key="6">
    <source>
        <dbReference type="Pfam" id="PF02866"/>
    </source>
</evidence>
<dbReference type="InterPro" id="IPR001557">
    <property type="entry name" value="L-lactate/malate_DH"/>
</dbReference>
<evidence type="ECO:0000256" key="4">
    <source>
        <dbReference type="RuleBase" id="RU003369"/>
    </source>
</evidence>
<dbReference type="Proteomes" id="UP000772566">
    <property type="component" value="Unassembled WGS sequence"/>
</dbReference>
<feature type="domain" description="Lactate/malate dehydrogenase C-terminal" evidence="6">
    <location>
        <begin position="149"/>
        <end position="311"/>
    </location>
</feature>
<dbReference type="PANTHER" id="PTHR43128">
    <property type="entry name" value="L-2-HYDROXYCARBOXYLATE DEHYDROGENASE (NAD(P)(+))"/>
    <property type="match status" value="1"/>
</dbReference>
<accession>A0A930VYP7</accession>
<dbReference type="PRINTS" id="PR00086">
    <property type="entry name" value="LLDHDRGNASE"/>
</dbReference>
<keyword evidence="3" id="KW-0520">NAD</keyword>
<evidence type="ECO:0000256" key="3">
    <source>
        <dbReference type="PIRSR" id="PIRSR000102-3"/>
    </source>
</evidence>
<dbReference type="EMBL" id="JABZGT010000081">
    <property type="protein sequence ID" value="MBF4809011.1"/>
    <property type="molecule type" value="Genomic_DNA"/>
</dbReference>
<dbReference type="InterPro" id="IPR015955">
    <property type="entry name" value="Lactate_DH/Glyco_Ohase_4_C"/>
</dbReference>
<dbReference type="PANTHER" id="PTHR43128:SF31">
    <property type="entry name" value="L-LACTATE DEHYDROGENASE"/>
    <property type="match status" value="1"/>
</dbReference>
<dbReference type="InterPro" id="IPR022383">
    <property type="entry name" value="Lactate/malate_DH_C"/>
</dbReference>
<proteinExistence type="inferred from homology"/>
<reference evidence="7" key="1">
    <citation type="submission" date="2020-04" db="EMBL/GenBank/DDBJ databases">
        <title>Deep metagenomics examines the oral microbiome during advanced dental caries in children, revealing novel taxa and co-occurrences with host molecules.</title>
        <authorList>
            <person name="Baker J.L."/>
            <person name="Morton J.T."/>
            <person name="Dinis M."/>
            <person name="Alvarez R."/>
            <person name="Tran N.C."/>
            <person name="Knight R."/>
            <person name="Edlund A."/>
        </authorList>
    </citation>
    <scope>NUCLEOTIDE SEQUENCE</scope>
    <source>
        <strain evidence="7">JCVI_22A_bin.2</strain>
    </source>
</reference>
<dbReference type="Gene3D" id="3.90.110.10">
    <property type="entry name" value="Lactate dehydrogenase/glycoside hydrolase, family 4, C-terminal"/>
    <property type="match status" value="1"/>
</dbReference>
<feature type="domain" description="Lactate/malate dehydrogenase N-terminal" evidence="5">
    <location>
        <begin position="6"/>
        <end position="146"/>
    </location>
</feature>
<comment type="caution">
    <text evidence="7">The sequence shown here is derived from an EMBL/GenBank/DDBJ whole genome shotgun (WGS) entry which is preliminary data.</text>
</comment>
<dbReference type="AlphaFoldDB" id="A0A930VYP7"/>
<dbReference type="Gene3D" id="3.40.50.720">
    <property type="entry name" value="NAD(P)-binding Rossmann-like Domain"/>
    <property type="match status" value="1"/>
</dbReference>
<evidence type="ECO:0000256" key="2">
    <source>
        <dbReference type="PIRSR" id="PIRSR000102-1"/>
    </source>
</evidence>
<name>A0A930VYP7_9ACTN</name>
<comment type="similarity">
    <text evidence="1">Belongs to the LDH/MDH superfamily. LDH family.</text>
</comment>
<feature type="binding site" evidence="3">
    <location>
        <position position="36"/>
    </location>
    <ligand>
        <name>NAD(+)</name>
        <dbReference type="ChEBI" id="CHEBI:57540"/>
    </ligand>
</feature>
<dbReference type="SUPFAM" id="SSF56327">
    <property type="entry name" value="LDH C-terminal domain-like"/>
    <property type="match status" value="1"/>
</dbReference>
<protein>
    <submittedName>
        <fullName evidence="7">L-lactate dehydrogenase</fullName>
    </submittedName>
</protein>
<keyword evidence="4" id="KW-0560">Oxidoreductase</keyword>
<feature type="active site" description="Proton acceptor" evidence="2">
    <location>
        <position position="179"/>
    </location>
</feature>
<dbReference type="GO" id="GO:0004459">
    <property type="term" value="F:L-lactate dehydrogenase (NAD+) activity"/>
    <property type="evidence" value="ECO:0007669"/>
    <property type="project" value="TreeGrafter"/>
</dbReference>
<dbReference type="InterPro" id="IPR001236">
    <property type="entry name" value="Lactate/malate_DH_N"/>
</dbReference>
<dbReference type="Pfam" id="PF02866">
    <property type="entry name" value="Ldh_1_C"/>
    <property type="match status" value="1"/>
</dbReference>
<dbReference type="SUPFAM" id="SSF51735">
    <property type="entry name" value="NAD(P)-binding Rossmann-fold domains"/>
    <property type="match status" value="1"/>
</dbReference>
<sequence length="322" mass="34513">MALISKIGIIGANHVGAHVANALLYQGLVTELFISDTNEVLCKAQVNDLLDAMPFYPHPARVYELDDRYEELAGCDIIVNAAGHIEAAAASRDGELFVTTDEAKKFAKRIADAGFNGVWVNIANPCDVVTTELQYLTGANPNKVIGSGTTLDSARLRHALSGATGYPASCINAWMLGEHGNGMFACWSHVSIGCLTLDEVAAQMGKTFDLPELEQAGRMGGYVTYSGKQCTEYSIANGAVEVIKAVVHDTKLITPVSTLLNDVYGVSGFYSSLPAVIGANGVEKVFVPELSDSEIEAWRKSCEHVKGNIDQLGWLEVDARID</sequence>
<feature type="binding site" evidence="3">
    <location>
        <begin position="122"/>
        <end position="124"/>
    </location>
    <ligand>
        <name>NAD(+)</name>
        <dbReference type="ChEBI" id="CHEBI:57540"/>
    </ligand>
</feature>
<dbReference type="Pfam" id="PF00056">
    <property type="entry name" value="Ldh_1_N"/>
    <property type="match status" value="1"/>
</dbReference>
<evidence type="ECO:0000259" key="5">
    <source>
        <dbReference type="Pfam" id="PF00056"/>
    </source>
</evidence>
<evidence type="ECO:0000313" key="8">
    <source>
        <dbReference type="Proteomes" id="UP000772566"/>
    </source>
</evidence>
<dbReference type="InterPro" id="IPR036291">
    <property type="entry name" value="NAD(P)-bd_dom_sf"/>
</dbReference>
<evidence type="ECO:0000313" key="7">
    <source>
        <dbReference type="EMBL" id="MBF4809011.1"/>
    </source>
</evidence>
<dbReference type="GO" id="GO:0006089">
    <property type="term" value="P:lactate metabolic process"/>
    <property type="evidence" value="ECO:0007669"/>
    <property type="project" value="TreeGrafter"/>
</dbReference>
<evidence type="ECO:0000256" key="1">
    <source>
        <dbReference type="ARBA" id="ARBA00006054"/>
    </source>
</evidence>
<feature type="binding site" evidence="3">
    <location>
        <begin position="11"/>
        <end position="16"/>
    </location>
    <ligand>
        <name>NAD(+)</name>
        <dbReference type="ChEBI" id="CHEBI:57540"/>
    </ligand>
</feature>
<dbReference type="PIRSF" id="PIRSF000102">
    <property type="entry name" value="Lac_mal_DH"/>
    <property type="match status" value="1"/>
</dbReference>
<organism evidence="7 8">
    <name type="scientific">Lancefieldella parvula</name>
    <dbReference type="NCBI Taxonomy" id="1382"/>
    <lineage>
        <taxon>Bacteria</taxon>
        <taxon>Bacillati</taxon>
        <taxon>Actinomycetota</taxon>
        <taxon>Coriobacteriia</taxon>
        <taxon>Coriobacteriales</taxon>
        <taxon>Atopobiaceae</taxon>
        <taxon>Lancefieldella</taxon>
    </lineage>
</organism>